<reference evidence="10 11" key="1">
    <citation type="journal article" date="2013" name="BMC Genomics">
        <title>The miniature genome of a carnivorous plant Genlisea aurea contains a low number of genes and short non-coding sequences.</title>
        <authorList>
            <person name="Leushkin E.V."/>
            <person name="Sutormin R.A."/>
            <person name="Nabieva E.R."/>
            <person name="Penin A.A."/>
            <person name="Kondrashov A.S."/>
            <person name="Logacheva M.D."/>
        </authorList>
    </citation>
    <scope>NUCLEOTIDE SEQUENCE [LARGE SCALE GENOMIC DNA]</scope>
</reference>
<evidence type="ECO:0000256" key="5">
    <source>
        <dbReference type="ARBA" id="ARBA00022801"/>
    </source>
</evidence>
<keyword evidence="3" id="KW-0134">Cell wall</keyword>
<keyword evidence="5 9" id="KW-0378">Hydrolase</keyword>
<evidence type="ECO:0000256" key="8">
    <source>
        <dbReference type="PROSITE-ProRule" id="PRU10052"/>
    </source>
</evidence>
<comment type="subcellular location">
    <subcellularLocation>
        <location evidence="1">Secreted</location>
        <location evidence="1">Cell wall</location>
    </subcellularLocation>
</comment>
<sequence length="220" mass="23801">QSLKLNFVRNAAIVNLKSFDSKSVHIDMFGCENVSVSHVRLSAPESSPNTDGIRIGNSNRVYISRSVISTGDDCIGILTGSRKIHVSGVVCGPGHGISIGSIGWSKRFEFVKGVRVANSRFVGTANGVRIKTWADAAYSRVSNVVFSDLVMEDVANPIIIDQQYCPNGSGCRLGRSLVQIRDVTFRNIYGMSASKSAVTLLCSESLPCRNVKLIDINLAY</sequence>
<dbReference type="AlphaFoldDB" id="S8CJI9"/>
<protein>
    <recommendedName>
        <fullName evidence="12">Polygalacturonase</fullName>
    </recommendedName>
</protein>
<dbReference type="InterPro" id="IPR006626">
    <property type="entry name" value="PbH1"/>
</dbReference>
<feature type="active site" evidence="8">
    <location>
        <position position="95"/>
    </location>
</feature>
<gene>
    <name evidence="10" type="ORF">M569_07510</name>
</gene>
<evidence type="ECO:0000256" key="1">
    <source>
        <dbReference type="ARBA" id="ARBA00004191"/>
    </source>
</evidence>
<proteinExistence type="inferred from homology"/>
<feature type="non-terminal residue" evidence="10">
    <location>
        <position position="1"/>
    </location>
</feature>
<dbReference type="EMBL" id="AUSU01003208">
    <property type="protein sequence ID" value="EPS67264.1"/>
    <property type="molecule type" value="Genomic_DNA"/>
</dbReference>
<dbReference type="Proteomes" id="UP000015453">
    <property type="component" value="Unassembled WGS sequence"/>
</dbReference>
<evidence type="ECO:0000256" key="7">
    <source>
        <dbReference type="ARBA" id="ARBA00023316"/>
    </source>
</evidence>
<comment type="similarity">
    <text evidence="2 9">Belongs to the glycosyl hydrolase 28 family.</text>
</comment>
<evidence type="ECO:0000256" key="4">
    <source>
        <dbReference type="ARBA" id="ARBA00022525"/>
    </source>
</evidence>
<feature type="non-terminal residue" evidence="10">
    <location>
        <position position="220"/>
    </location>
</feature>
<dbReference type="InterPro" id="IPR011050">
    <property type="entry name" value="Pectin_lyase_fold/virulence"/>
</dbReference>
<dbReference type="GO" id="GO:0004650">
    <property type="term" value="F:polygalacturonase activity"/>
    <property type="evidence" value="ECO:0007669"/>
    <property type="project" value="InterPro"/>
</dbReference>
<evidence type="ECO:0000256" key="6">
    <source>
        <dbReference type="ARBA" id="ARBA00023295"/>
    </source>
</evidence>
<dbReference type="SMART" id="SM00710">
    <property type="entry name" value="PbH1"/>
    <property type="match status" value="5"/>
</dbReference>
<evidence type="ECO:0000313" key="11">
    <source>
        <dbReference type="Proteomes" id="UP000015453"/>
    </source>
</evidence>
<keyword evidence="7" id="KW-0961">Cell wall biogenesis/degradation</keyword>
<dbReference type="PANTHER" id="PTHR31375">
    <property type="match status" value="1"/>
</dbReference>
<accession>S8CJI9</accession>
<comment type="caution">
    <text evidence="10">The sequence shown here is derived from an EMBL/GenBank/DDBJ whole genome shotgun (WGS) entry which is preliminary data.</text>
</comment>
<evidence type="ECO:0000256" key="3">
    <source>
        <dbReference type="ARBA" id="ARBA00022512"/>
    </source>
</evidence>
<keyword evidence="6 9" id="KW-0326">Glycosidase</keyword>
<dbReference type="OrthoDB" id="187139at2759"/>
<dbReference type="Pfam" id="PF00295">
    <property type="entry name" value="Glyco_hydro_28"/>
    <property type="match status" value="1"/>
</dbReference>
<dbReference type="SUPFAM" id="SSF51126">
    <property type="entry name" value="Pectin lyase-like"/>
    <property type="match status" value="1"/>
</dbReference>
<dbReference type="Gene3D" id="2.160.20.10">
    <property type="entry name" value="Single-stranded right-handed beta-helix, Pectin lyase-like"/>
    <property type="match status" value="1"/>
</dbReference>
<evidence type="ECO:0000313" key="10">
    <source>
        <dbReference type="EMBL" id="EPS67264.1"/>
    </source>
</evidence>
<keyword evidence="11" id="KW-1185">Reference proteome</keyword>
<organism evidence="10 11">
    <name type="scientific">Genlisea aurea</name>
    <dbReference type="NCBI Taxonomy" id="192259"/>
    <lineage>
        <taxon>Eukaryota</taxon>
        <taxon>Viridiplantae</taxon>
        <taxon>Streptophyta</taxon>
        <taxon>Embryophyta</taxon>
        <taxon>Tracheophyta</taxon>
        <taxon>Spermatophyta</taxon>
        <taxon>Magnoliopsida</taxon>
        <taxon>eudicotyledons</taxon>
        <taxon>Gunneridae</taxon>
        <taxon>Pentapetalae</taxon>
        <taxon>asterids</taxon>
        <taxon>lamiids</taxon>
        <taxon>Lamiales</taxon>
        <taxon>Lentibulariaceae</taxon>
        <taxon>Genlisea</taxon>
    </lineage>
</organism>
<evidence type="ECO:0000256" key="9">
    <source>
        <dbReference type="RuleBase" id="RU361169"/>
    </source>
</evidence>
<evidence type="ECO:0000256" key="2">
    <source>
        <dbReference type="ARBA" id="ARBA00008834"/>
    </source>
</evidence>
<keyword evidence="4" id="KW-0964">Secreted</keyword>
<name>S8CJI9_9LAMI</name>
<dbReference type="GO" id="GO:0071555">
    <property type="term" value="P:cell wall organization"/>
    <property type="evidence" value="ECO:0007669"/>
    <property type="project" value="UniProtKB-KW"/>
</dbReference>
<dbReference type="InterPro" id="IPR000743">
    <property type="entry name" value="Glyco_hydro_28"/>
</dbReference>
<evidence type="ECO:0008006" key="12">
    <source>
        <dbReference type="Google" id="ProtNLM"/>
    </source>
</evidence>
<dbReference type="InterPro" id="IPR012334">
    <property type="entry name" value="Pectin_lyas_fold"/>
</dbReference>
<dbReference type="PROSITE" id="PS00502">
    <property type="entry name" value="POLYGALACTURONASE"/>
    <property type="match status" value="1"/>
</dbReference>
<dbReference type="GO" id="GO:0005975">
    <property type="term" value="P:carbohydrate metabolic process"/>
    <property type="evidence" value="ECO:0007669"/>
    <property type="project" value="InterPro"/>
</dbReference>